<dbReference type="EMBL" id="GBRH01273542">
    <property type="protein sequence ID" value="JAD24353.1"/>
    <property type="molecule type" value="Transcribed_RNA"/>
</dbReference>
<sequence length="54" mass="6033">MKHTTENITDILSDIKEGLNATSSRHSAEMKHTAVVISTYGSLKCCMFTNFQQL</sequence>
<evidence type="ECO:0000313" key="1">
    <source>
        <dbReference type="EMBL" id="JAD24353.1"/>
    </source>
</evidence>
<organism evidence="1">
    <name type="scientific">Arundo donax</name>
    <name type="common">Giant reed</name>
    <name type="synonym">Donax arundinaceus</name>
    <dbReference type="NCBI Taxonomy" id="35708"/>
    <lineage>
        <taxon>Eukaryota</taxon>
        <taxon>Viridiplantae</taxon>
        <taxon>Streptophyta</taxon>
        <taxon>Embryophyta</taxon>
        <taxon>Tracheophyta</taxon>
        <taxon>Spermatophyta</taxon>
        <taxon>Magnoliopsida</taxon>
        <taxon>Liliopsida</taxon>
        <taxon>Poales</taxon>
        <taxon>Poaceae</taxon>
        <taxon>PACMAD clade</taxon>
        <taxon>Arundinoideae</taxon>
        <taxon>Arundineae</taxon>
        <taxon>Arundo</taxon>
    </lineage>
</organism>
<dbReference type="AlphaFoldDB" id="A0A0A8YFA0"/>
<name>A0A0A8YFA0_ARUDO</name>
<reference evidence="1" key="1">
    <citation type="submission" date="2014-09" db="EMBL/GenBank/DDBJ databases">
        <authorList>
            <person name="Magalhaes I.L.F."/>
            <person name="Oliveira U."/>
            <person name="Santos F.R."/>
            <person name="Vidigal T.H.D.A."/>
            <person name="Brescovit A.D."/>
            <person name="Santos A.J."/>
        </authorList>
    </citation>
    <scope>NUCLEOTIDE SEQUENCE</scope>
    <source>
        <tissue evidence="1">Shoot tissue taken approximately 20 cm above the soil surface</tissue>
    </source>
</reference>
<reference evidence="1" key="2">
    <citation type="journal article" date="2015" name="Data Brief">
        <title>Shoot transcriptome of the giant reed, Arundo donax.</title>
        <authorList>
            <person name="Barrero R.A."/>
            <person name="Guerrero F.D."/>
            <person name="Moolhuijzen P."/>
            <person name="Goolsby J.A."/>
            <person name="Tidwell J."/>
            <person name="Bellgard S.E."/>
            <person name="Bellgard M.I."/>
        </authorList>
    </citation>
    <scope>NUCLEOTIDE SEQUENCE</scope>
    <source>
        <tissue evidence="1">Shoot tissue taken approximately 20 cm above the soil surface</tissue>
    </source>
</reference>
<protein>
    <submittedName>
        <fullName evidence="1">Uncharacterized protein</fullName>
    </submittedName>
</protein>
<accession>A0A0A8YFA0</accession>
<proteinExistence type="predicted"/>